<dbReference type="InterPro" id="IPR003439">
    <property type="entry name" value="ABC_transporter-like_ATP-bd"/>
</dbReference>
<dbReference type="SUPFAM" id="SSF52540">
    <property type="entry name" value="P-loop containing nucleoside triphosphate hydrolases"/>
    <property type="match status" value="1"/>
</dbReference>
<dbReference type="OrthoDB" id="9802264at2"/>
<dbReference type="InterPro" id="IPR027417">
    <property type="entry name" value="P-loop_NTPase"/>
</dbReference>
<keyword evidence="8" id="KW-1278">Translocase</keyword>
<evidence type="ECO:0000256" key="8">
    <source>
        <dbReference type="ARBA" id="ARBA00022967"/>
    </source>
</evidence>
<keyword evidence="13" id="KW-1185">Reference proteome</keyword>
<dbReference type="InterPro" id="IPR050086">
    <property type="entry name" value="MetN_ABC_transporter-like"/>
</dbReference>
<dbReference type="Gene3D" id="3.40.50.300">
    <property type="entry name" value="P-loop containing nucleotide triphosphate hydrolases"/>
    <property type="match status" value="1"/>
</dbReference>
<dbReference type="GO" id="GO:0006865">
    <property type="term" value="P:amino acid transport"/>
    <property type="evidence" value="ECO:0007669"/>
    <property type="project" value="UniProtKB-KW"/>
</dbReference>
<evidence type="ECO:0000256" key="9">
    <source>
        <dbReference type="ARBA" id="ARBA00022970"/>
    </source>
</evidence>
<evidence type="ECO:0000256" key="4">
    <source>
        <dbReference type="ARBA" id="ARBA00022448"/>
    </source>
</evidence>
<evidence type="ECO:0000256" key="2">
    <source>
        <dbReference type="ARBA" id="ARBA00005417"/>
    </source>
</evidence>
<keyword evidence="10" id="KW-0472">Membrane</keyword>
<keyword evidence="5" id="KW-1003">Cell membrane</keyword>
<evidence type="ECO:0000256" key="7">
    <source>
        <dbReference type="ARBA" id="ARBA00022840"/>
    </source>
</evidence>
<dbReference type="SMART" id="SM00930">
    <property type="entry name" value="NIL"/>
    <property type="match status" value="1"/>
</dbReference>
<dbReference type="AlphaFoldDB" id="V4PZM6"/>
<organism evidence="12 13">
    <name type="scientific">Asticcacaulis benevestitus DSM 16100 = ATCC BAA-896</name>
    <dbReference type="NCBI Taxonomy" id="1121022"/>
    <lineage>
        <taxon>Bacteria</taxon>
        <taxon>Pseudomonadati</taxon>
        <taxon>Pseudomonadota</taxon>
        <taxon>Alphaproteobacteria</taxon>
        <taxon>Caulobacterales</taxon>
        <taxon>Caulobacteraceae</taxon>
        <taxon>Asticcacaulis</taxon>
    </lineage>
</organism>
<dbReference type="SMART" id="SM00382">
    <property type="entry name" value="AAA"/>
    <property type="match status" value="1"/>
</dbReference>
<keyword evidence="9" id="KW-0029">Amino-acid transport</keyword>
<dbReference type="InterPro" id="IPR017871">
    <property type="entry name" value="ABC_transporter-like_CS"/>
</dbReference>
<dbReference type="Proteomes" id="UP000017837">
    <property type="component" value="Unassembled WGS sequence"/>
</dbReference>
<dbReference type="InterPro" id="IPR018449">
    <property type="entry name" value="NIL_domain"/>
</dbReference>
<evidence type="ECO:0000259" key="11">
    <source>
        <dbReference type="PROSITE" id="PS50893"/>
    </source>
</evidence>
<comment type="function">
    <text evidence="1">Part of the ABC transporter FtsEX involved in cellular division. Important for assembly or stability of the septal ring.</text>
</comment>
<feature type="domain" description="ABC transporter" evidence="11">
    <location>
        <begin position="4"/>
        <end position="244"/>
    </location>
</feature>
<dbReference type="eggNOG" id="COG1135">
    <property type="taxonomic scope" value="Bacteria"/>
</dbReference>
<dbReference type="GO" id="GO:0005524">
    <property type="term" value="F:ATP binding"/>
    <property type="evidence" value="ECO:0007669"/>
    <property type="project" value="UniProtKB-KW"/>
</dbReference>
<dbReference type="Pfam" id="PF09383">
    <property type="entry name" value="NIL"/>
    <property type="match status" value="1"/>
</dbReference>
<evidence type="ECO:0000256" key="5">
    <source>
        <dbReference type="ARBA" id="ARBA00022475"/>
    </source>
</evidence>
<evidence type="ECO:0000256" key="3">
    <source>
        <dbReference type="ARBA" id="ARBA00020019"/>
    </source>
</evidence>
<dbReference type="GO" id="GO:0005886">
    <property type="term" value="C:plasma membrane"/>
    <property type="evidence" value="ECO:0007669"/>
    <property type="project" value="UniProtKB-ARBA"/>
</dbReference>
<dbReference type="PANTHER" id="PTHR43166">
    <property type="entry name" value="AMINO ACID IMPORT ATP-BINDING PROTEIN"/>
    <property type="match status" value="1"/>
</dbReference>
<evidence type="ECO:0000256" key="6">
    <source>
        <dbReference type="ARBA" id="ARBA00022741"/>
    </source>
</evidence>
<evidence type="ECO:0000313" key="13">
    <source>
        <dbReference type="Proteomes" id="UP000017837"/>
    </source>
</evidence>
<gene>
    <name evidence="12" type="ORF">ABENE_07235</name>
</gene>
<keyword evidence="7" id="KW-0067">ATP-binding</keyword>
<protein>
    <recommendedName>
        <fullName evidence="3">Cell division ATP-binding protein FtsE</fullName>
    </recommendedName>
</protein>
<keyword evidence="6" id="KW-0547">Nucleotide-binding</keyword>
<dbReference type="FunFam" id="3.40.50.300:FF:000056">
    <property type="entry name" value="Cell division ATP-binding protein FtsE"/>
    <property type="match status" value="1"/>
</dbReference>
<comment type="caution">
    <text evidence="12">The sequence shown here is derived from an EMBL/GenBank/DDBJ whole genome shotgun (WGS) entry which is preliminary data.</text>
</comment>
<name>V4PZM6_9CAUL</name>
<dbReference type="Pfam" id="PF00005">
    <property type="entry name" value="ABC_tran"/>
    <property type="match status" value="1"/>
</dbReference>
<dbReference type="STRING" id="1121022.GCA_000376105_03786"/>
<dbReference type="GO" id="GO:0016887">
    <property type="term" value="F:ATP hydrolysis activity"/>
    <property type="evidence" value="ECO:0007669"/>
    <property type="project" value="InterPro"/>
</dbReference>
<accession>V4PZM6</accession>
<dbReference type="PROSITE" id="PS50893">
    <property type="entry name" value="ABC_TRANSPORTER_2"/>
    <property type="match status" value="1"/>
</dbReference>
<dbReference type="InterPro" id="IPR045865">
    <property type="entry name" value="ACT-like_dom_sf"/>
</dbReference>
<sequence>MSLIRFNDVSKRFALKGRTQDALSGVSLGIARGEVFGIIGPSGSGKSTLVRLINRLETPTRGTVEVNGVDIGKLKAAQLSAVRHKLGMIFQAFGLLSSKTARQNVLFALKLAQKSLTDADHQRVDDLLARVGLSDHADKYPSQLSGGQKQRVAIARALANAPDILLCDEPTSALDPEATQGVLDLLAELNRDLGLTVVIVTHEMDVVRQICDCVAVLEEGRLAEVGTVAQVLFDPVSDAARALGKHLLPHAPAISGAADTRLRLTYFGEVVTGDALSAATQGADVRFSILAGQVSELKSVPYGHLIVDITGADRALVIERLQTRGVRVEALI</sequence>
<dbReference type="PATRIC" id="fig|1121022.4.peg.1447"/>
<dbReference type="SUPFAM" id="SSF55021">
    <property type="entry name" value="ACT-like"/>
    <property type="match status" value="1"/>
</dbReference>
<evidence type="ECO:0000313" key="12">
    <source>
        <dbReference type="EMBL" id="ESQ92889.1"/>
    </source>
</evidence>
<dbReference type="PROSITE" id="PS00211">
    <property type="entry name" value="ABC_TRANSPORTER_1"/>
    <property type="match status" value="1"/>
</dbReference>
<dbReference type="PANTHER" id="PTHR43166:SF30">
    <property type="entry name" value="METHIONINE IMPORT ATP-BINDING PROTEIN METN"/>
    <property type="match status" value="1"/>
</dbReference>
<keyword evidence="4" id="KW-0813">Transport</keyword>
<dbReference type="InterPro" id="IPR003593">
    <property type="entry name" value="AAA+_ATPase"/>
</dbReference>
<comment type="similarity">
    <text evidence="2">Belongs to the ABC transporter superfamily.</text>
</comment>
<proteinExistence type="inferred from homology"/>
<dbReference type="EMBL" id="AWGB01000010">
    <property type="protein sequence ID" value="ESQ92889.1"/>
    <property type="molecule type" value="Genomic_DNA"/>
</dbReference>
<reference evidence="12 13" key="1">
    <citation type="journal article" date="2014" name="Nature">
        <title>Sequential evolution of bacterial morphology by co-option of a developmental regulator.</title>
        <authorList>
            <person name="Jiang C."/>
            <person name="Brown P.J."/>
            <person name="Ducret A."/>
            <person name="Brun Y.V."/>
        </authorList>
    </citation>
    <scope>NUCLEOTIDE SEQUENCE [LARGE SCALE GENOMIC DNA]</scope>
    <source>
        <strain evidence="12 13">DSM 16100</strain>
    </source>
</reference>
<dbReference type="Gene3D" id="3.30.70.260">
    <property type="match status" value="1"/>
</dbReference>
<evidence type="ECO:0000256" key="10">
    <source>
        <dbReference type="ARBA" id="ARBA00023136"/>
    </source>
</evidence>
<evidence type="ECO:0000256" key="1">
    <source>
        <dbReference type="ARBA" id="ARBA00002579"/>
    </source>
</evidence>